<keyword evidence="2" id="KW-1185">Reference proteome</keyword>
<dbReference type="Gene3D" id="2.30.30.110">
    <property type="match status" value="1"/>
</dbReference>
<dbReference type="GO" id="GO:0003677">
    <property type="term" value="F:DNA binding"/>
    <property type="evidence" value="ECO:0007669"/>
    <property type="project" value="InterPro"/>
</dbReference>
<proteinExistence type="predicted"/>
<dbReference type="Pfam" id="PF02452">
    <property type="entry name" value="PemK_toxin"/>
    <property type="match status" value="1"/>
</dbReference>
<dbReference type="OrthoDB" id="2423972at2759"/>
<comment type="caution">
    <text evidence="1">The sequence shown here is derived from an EMBL/GenBank/DDBJ whole genome shotgun (WGS) entry which is preliminary data.</text>
</comment>
<dbReference type="AlphaFoldDB" id="A0A397S5V3"/>
<dbReference type="Proteomes" id="UP000265703">
    <property type="component" value="Unassembled WGS sequence"/>
</dbReference>
<evidence type="ECO:0000313" key="2">
    <source>
        <dbReference type="Proteomes" id="UP000265703"/>
    </source>
</evidence>
<reference evidence="1 2" key="1">
    <citation type="submission" date="2018-06" db="EMBL/GenBank/DDBJ databases">
        <title>Comparative genomics reveals the genomic features of Rhizophagus irregularis, R. cerebriforme, R. diaphanum and Gigaspora rosea, and their symbiotic lifestyle signature.</title>
        <authorList>
            <person name="Morin E."/>
            <person name="San Clemente H."/>
            <person name="Chen E.C.H."/>
            <person name="De La Providencia I."/>
            <person name="Hainaut M."/>
            <person name="Kuo A."/>
            <person name="Kohler A."/>
            <person name="Murat C."/>
            <person name="Tang N."/>
            <person name="Roy S."/>
            <person name="Loubradou J."/>
            <person name="Henrissat B."/>
            <person name="Grigoriev I.V."/>
            <person name="Corradi N."/>
            <person name="Roux C."/>
            <person name="Martin F.M."/>
        </authorList>
    </citation>
    <scope>NUCLEOTIDE SEQUENCE [LARGE SCALE GENOMIC DNA]</scope>
    <source>
        <strain evidence="1 2">DAOM 227022</strain>
    </source>
</reference>
<dbReference type="InterPro" id="IPR003477">
    <property type="entry name" value="PemK-like"/>
</dbReference>
<dbReference type="SUPFAM" id="SSF50118">
    <property type="entry name" value="Cell growth inhibitor/plasmid maintenance toxic component"/>
    <property type="match status" value="1"/>
</dbReference>
<accession>A0A397S5V3</accession>
<evidence type="ECO:0000313" key="1">
    <source>
        <dbReference type="EMBL" id="RIA80129.1"/>
    </source>
</evidence>
<organism evidence="1 2">
    <name type="scientific">Glomus cerebriforme</name>
    <dbReference type="NCBI Taxonomy" id="658196"/>
    <lineage>
        <taxon>Eukaryota</taxon>
        <taxon>Fungi</taxon>
        <taxon>Fungi incertae sedis</taxon>
        <taxon>Mucoromycota</taxon>
        <taxon>Glomeromycotina</taxon>
        <taxon>Glomeromycetes</taxon>
        <taxon>Glomerales</taxon>
        <taxon>Glomeraceae</taxon>
        <taxon>Glomus</taxon>
    </lineage>
</organism>
<name>A0A397S5V3_9GLOM</name>
<dbReference type="InterPro" id="IPR011067">
    <property type="entry name" value="Plasmid_toxin/cell-grow_inhib"/>
</dbReference>
<sequence>MIDTKQITERLKTMEISSSLEAIDFTQLNLGNEKENMNRISKTHSKELIKEVQNRIVEHSLSESEINDLTFTIIRETGRCFLCGKIEEVSKLREIKLSEEEFKKVEDNKSIRSCLIISNDTQNEFDERIVVVGTTTKGLEKIEPFEVFIENTKENGLDKPSKVLLNYPRTIRKSRLKESTFLGVADPEIMEKVKLA</sequence>
<dbReference type="EMBL" id="QKYT01001040">
    <property type="protein sequence ID" value="RIA80129.1"/>
    <property type="molecule type" value="Genomic_DNA"/>
</dbReference>
<gene>
    <name evidence="1" type="ORF">C1645_839256</name>
</gene>
<protein>
    <submittedName>
        <fullName evidence="1">Uncharacterized protein</fullName>
    </submittedName>
</protein>